<keyword evidence="1" id="KW-0472">Membrane</keyword>
<comment type="caution">
    <text evidence="3">The sequence shown here is derived from an EMBL/GenBank/DDBJ whole genome shotgun (WGS) entry which is preliminary data.</text>
</comment>
<dbReference type="AlphaFoldDB" id="A0AAV4NIB9"/>
<keyword evidence="1" id="KW-1133">Transmembrane helix</keyword>
<proteinExistence type="predicted"/>
<dbReference type="Proteomes" id="UP001054945">
    <property type="component" value="Unassembled WGS sequence"/>
</dbReference>
<keyword evidence="1" id="KW-0812">Transmembrane</keyword>
<organism evidence="3 4">
    <name type="scientific">Caerostris extrusa</name>
    <name type="common">Bark spider</name>
    <name type="synonym">Caerostris bankana</name>
    <dbReference type="NCBI Taxonomy" id="172846"/>
    <lineage>
        <taxon>Eukaryota</taxon>
        <taxon>Metazoa</taxon>
        <taxon>Ecdysozoa</taxon>
        <taxon>Arthropoda</taxon>
        <taxon>Chelicerata</taxon>
        <taxon>Arachnida</taxon>
        <taxon>Araneae</taxon>
        <taxon>Araneomorphae</taxon>
        <taxon>Entelegynae</taxon>
        <taxon>Araneoidea</taxon>
        <taxon>Araneidae</taxon>
        <taxon>Caerostris</taxon>
    </lineage>
</organism>
<name>A0AAV4NIB9_CAEEX</name>
<evidence type="ECO:0000313" key="3">
    <source>
        <dbReference type="EMBL" id="GIX84541.1"/>
    </source>
</evidence>
<evidence type="ECO:0000313" key="4">
    <source>
        <dbReference type="Proteomes" id="UP001054945"/>
    </source>
</evidence>
<keyword evidence="2" id="KW-0732">Signal</keyword>
<evidence type="ECO:0000256" key="2">
    <source>
        <dbReference type="SAM" id="SignalP"/>
    </source>
</evidence>
<sequence>MLKLQMIVAGMMIQMTVADVVGKPILQWLVSLVICIISEDIGLLAIFLMIAEIFKSRILKKETKEYIMEKMDREKVVEINR</sequence>
<evidence type="ECO:0000256" key="1">
    <source>
        <dbReference type="SAM" id="Phobius"/>
    </source>
</evidence>
<feature type="signal peptide" evidence="2">
    <location>
        <begin position="1"/>
        <end position="18"/>
    </location>
</feature>
<keyword evidence="4" id="KW-1185">Reference proteome</keyword>
<feature type="chain" id="PRO_5043708234" evidence="2">
    <location>
        <begin position="19"/>
        <end position="81"/>
    </location>
</feature>
<feature type="transmembrane region" description="Helical" evidence="1">
    <location>
        <begin position="28"/>
        <end position="51"/>
    </location>
</feature>
<dbReference type="EMBL" id="BPLR01020977">
    <property type="protein sequence ID" value="GIX84541.1"/>
    <property type="molecule type" value="Genomic_DNA"/>
</dbReference>
<reference evidence="3 4" key="1">
    <citation type="submission" date="2021-06" db="EMBL/GenBank/DDBJ databases">
        <title>Caerostris extrusa draft genome.</title>
        <authorList>
            <person name="Kono N."/>
            <person name="Arakawa K."/>
        </authorList>
    </citation>
    <scope>NUCLEOTIDE SEQUENCE [LARGE SCALE GENOMIC DNA]</scope>
</reference>
<gene>
    <name evidence="3" type="ORF">CEXT_193771</name>
</gene>
<accession>A0AAV4NIB9</accession>
<protein>
    <submittedName>
        <fullName evidence="3">Uncharacterized protein</fullName>
    </submittedName>
</protein>